<evidence type="ECO:0000313" key="1">
    <source>
        <dbReference type="EnsemblMetazoa" id="PPA30931.1"/>
    </source>
</evidence>
<dbReference type="Proteomes" id="UP000005239">
    <property type="component" value="Unassembled WGS sequence"/>
</dbReference>
<gene>
    <name evidence="1" type="primary">WBGene00203797</name>
</gene>
<name>A0A2A6CBW3_PRIPA</name>
<organism evidence="1 2">
    <name type="scientific">Pristionchus pacificus</name>
    <name type="common">Parasitic nematode worm</name>
    <dbReference type="NCBI Taxonomy" id="54126"/>
    <lineage>
        <taxon>Eukaryota</taxon>
        <taxon>Metazoa</taxon>
        <taxon>Ecdysozoa</taxon>
        <taxon>Nematoda</taxon>
        <taxon>Chromadorea</taxon>
        <taxon>Rhabditida</taxon>
        <taxon>Rhabditina</taxon>
        <taxon>Diplogasteromorpha</taxon>
        <taxon>Diplogasteroidea</taxon>
        <taxon>Neodiplogasteridae</taxon>
        <taxon>Pristionchus</taxon>
    </lineage>
</organism>
<sequence>MDSSRRSRPLHSRGYDYEAPPNFTNVRDFCGDFGHRLLMELVQPTDLEGIPGEEGGGPIE</sequence>
<accession>A0A8R1YQ36</accession>
<proteinExistence type="predicted"/>
<dbReference type="AlphaFoldDB" id="A0A2A6CBW3"/>
<keyword evidence="2" id="KW-1185">Reference proteome</keyword>
<protein>
    <submittedName>
        <fullName evidence="1">Uncharacterized protein</fullName>
    </submittedName>
</protein>
<evidence type="ECO:0000313" key="2">
    <source>
        <dbReference type="Proteomes" id="UP000005239"/>
    </source>
</evidence>
<reference evidence="2" key="1">
    <citation type="journal article" date="2008" name="Nat. Genet.">
        <title>The Pristionchus pacificus genome provides a unique perspective on nematode lifestyle and parasitism.</title>
        <authorList>
            <person name="Dieterich C."/>
            <person name="Clifton S.W."/>
            <person name="Schuster L.N."/>
            <person name="Chinwalla A."/>
            <person name="Delehaunty K."/>
            <person name="Dinkelacker I."/>
            <person name="Fulton L."/>
            <person name="Fulton R."/>
            <person name="Godfrey J."/>
            <person name="Minx P."/>
            <person name="Mitreva M."/>
            <person name="Roeseler W."/>
            <person name="Tian H."/>
            <person name="Witte H."/>
            <person name="Yang S.P."/>
            <person name="Wilson R.K."/>
            <person name="Sommer R.J."/>
        </authorList>
    </citation>
    <scope>NUCLEOTIDE SEQUENCE [LARGE SCALE GENOMIC DNA]</scope>
    <source>
        <strain evidence="2">PS312</strain>
    </source>
</reference>
<dbReference type="EnsemblMetazoa" id="PPA30931.1">
    <property type="protein sequence ID" value="PPA30931.1"/>
    <property type="gene ID" value="WBGene00203797"/>
</dbReference>
<reference evidence="1" key="2">
    <citation type="submission" date="2022-06" db="UniProtKB">
        <authorList>
            <consortium name="EnsemblMetazoa"/>
        </authorList>
    </citation>
    <scope>IDENTIFICATION</scope>
    <source>
        <strain evidence="1">PS312</strain>
    </source>
</reference>
<accession>A0A2A6CBW3</accession>